<feature type="compositionally biased region" description="Polar residues" evidence="1">
    <location>
        <begin position="361"/>
        <end position="372"/>
    </location>
</feature>
<name>A0AAD2FLJ7_9STRA</name>
<dbReference type="Proteomes" id="UP001295423">
    <property type="component" value="Unassembled WGS sequence"/>
</dbReference>
<comment type="caution">
    <text evidence="3">The sequence shown here is derived from an EMBL/GenBank/DDBJ whole genome shotgun (WGS) entry which is preliminary data.</text>
</comment>
<feature type="chain" id="PRO_5042147545" evidence="2">
    <location>
        <begin position="18"/>
        <end position="586"/>
    </location>
</feature>
<keyword evidence="2" id="KW-0732">Signal</keyword>
<feature type="region of interest" description="Disordered" evidence="1">
    <location>
        <begin position="536"/>
        <end position="586"/>
    </location>
</feature>
<reference evidence="3" key="1">
    <citation type="submission" date="2023-08" db="EMBL/GenBank/DDBJ databases">
        <authorList>
            <person name="Audoor S."/>
            <person name="Bilcke G."/>
        </authorList>
    </citation>
    <scope>NUCLEOTIDE SEQUENCE</scope>
</reference>
<evidence type="ECO:0000313" key="4">
    <source>
        <dbReference type="Proteomes" id="UP001295423"/>
    </source>
</evidence>
<evidence type="ECO:0000256" key="1">
    <source>
        <dbReference type="SAM" id="MobiDB-lite"/>
    </source>
</evidence>
<sequence length="586" mass="60839">MKHCLVLAPFLLSSAVAFTAVNQQFQAFVKAPGSTTALKVANFDYHGTSDRIGEAYKEWCRVYNKTDQSRLEIFAYHFLLAEKFFGQTGAPIKLNEFADLTSAEYMALQEKGSLPQVAPPTEVVVSETKASDYAVPEPVAPANYGTSAASYLDALSSQSQASNTLSGAGMTSYLDTVPTNGSILGGSGMTSYLDTVSGAAPLSNAYATGTSSPPPAPAAYVAPAPYVPPPAAAAPPAPAAPSTPVASSGNYMDNLSSASSTTRGAGIKSYLDSVPANAAVRGSGMTSYLDSVAGSTYTPFQAPAAAAAPQPYVPPPAQPYVPPPAPAAEVAQPVAPPPAPAQPYVPAESNTVASRGGNYMDNLSTSAGSTTPRGAGISSYLDTVSSNSARQGGVGMTSYLNNMGKASDFATIETTGTPVAPYVPPPPATTPPPAAAVPQPVQQAAAAPQPVQQPVAPAAPVAPLVVPQRSPSYVPPRQSRNVPGGHWMDTVTPISSYGSHGVNGEWDDSNYQAANDRYNRRRAAKNYQQAQAAAYTVGQQYQKQPSYKEESSSSSSSQEPIEPLAERVQRRQKRQIETFGGGFIIS</sequence>
<keyword evidence="4" id="KW-1185">Reference proteome</keyword>
<proteinExistence type="predicted"/>
<feature type="region of interest" description="Disordered" evidence="1">
    <location>
        <begin position="323"/>
        <end position="372"/>
    </location>
</feature>
<evidence type="ECO:0000313" key="3">
    <source>
        <dbReference type="EMBL" id="CAJ1941359.1"/>
    </source>
</evidence>
<feature type="compositionally biased region" description="Pro residues" evidence="1">
    <location>
        <begin position="334"/>
        <end position="343"/>
    </location>
</feature>
<feature type="signal peptide" evidence="2">
    <location>
        <begin position="1"/>
        <end position="17"/>
    </location>
</feature>
<evidence type="ECO:0000256" key="2">
    <source>
        <dbReference type="SAM" id="SignalP"/>
    </source>
</evidence>
<dbReference type="AlphaFoldDB" id="A0AAD2FLJ7"/>
<gene>
    <name evidence="3" type="ORF">CYCCA115_LOCUS7482</name>
</gene>
<protein>
    <submittedName>
        <fullName evidence="3">Uncharacterized protein</fullName>
    </submittedName>
</protein>
<organism evidence="3 4">
    <name type="scientific">Cylindrotheca closterium</name>
    <dbReference type="NCBI Taxonomy" id="2856"/>
    <lineage>
        <taxon>Eukaryota</taxon>
        <taxon>Sar</taxon>
        <taxon>Stramenopiles</taxon>
        <taxon>Ochrophyta</taxon>
        <taxon>Bacillariophyta</taxon>
        <taxon>Bacillariophyceae</taxon>
        <taxon>Bacillariophycidae</taxon>
        <taxon>Bacillariales</taxon>
        <taxon>Bacillariaceae</taxon>
        <taxon>Cylindrotheca</taxon>
    </lineage>
</organism>
<dbReference type="EMBL" id="CAKOGP040001001">
    <property type="protein sequence ID" value="CAJ1941359.1"/>
    <property type="molecule type" value="Genomic_DNA"/>
</dbReference>
<accession>A0AAD2FLJ7</accession>